<evidence type="ECO:0000259" key="3">
    <source>
        <dbReference type="Pfam" id="PF18962"/>
    </source>
</evidence>
<dbReference type="NCBIfam" id="TIGR04183">
    <property type="entry name" value="Por_Secre_tail"/>
    <property type="match status" value="1"/>
</dbReference>
<evidence type="ECO:0000313" key="4">
    <source>
        <dbReference type="EMBL" id="RNA63613.1"/>
    </source>
</evidence>
<dbReference type="EMBL" id="QWIU01000002">
    <property type="protein sequence ID" value="RNA63613.1"/>
    <property type="molecule type" value="Genomic_DNA"/>
</dbReference>
<feature type="signal peptide" evidence="2">
    <location>
        <begin position="1"/>
        <end position="34"/>
    </location>
</feature>
<protein>
    <submittedName>
        <fullName evidence="4">T9SS C-terminal target domain-containing protein</fullName>
    </submittedName>
</protein>
<organism evidence="4 5">
    <name type="scientific">Chryseobacterium nematophagum</name>
    <dbReference type="NCBI Taxonomy" id="2305228"/>
    <lineage>
        <taxon>Bacteria</taxon>
        <taxon>Pseudomonadati</taxon>
        <taxon>Bacteroidota</taxon>
        <taxon>Flavobacteriia</taxon>
        <taxon>Flavobacteriales</taxon>
        <taxon>Weeksellaceae</taxon>
        <taxon>Chryseobacterium group</taxon>
        <taxon>Chryseobacterium</taxon>
    </lineage>
</organism>
<evidence type="ECO:0000256" key="1">
    <source>
        <dbReference type="ARBA" id="ARBA00022729"/>
    </source>
</evidence>
<gene>
    <name evidence="4" type="ORF">D1631_17690</name>
</gene>
<dbReference type="Proteomes" id="UP000278775">
    <property type="component" value="Unassembled WGS sequence"/>
</dbReference>
<name>A0A3M7TJ75_9FLAO</name>
<dbReference type="Pfam" id="PF18962">
    <property type="entry name" value="Por_Secre_tail"/>
    <property type="match status" value="1"/>
</dbReference>
<reference evidence="4 5" key="1">
    <citation type="submission" date="2018-08" db="EMBL/GenBank/DDBJ databases">
        <title>Chryseobacterium nematophagum: a novel matrix digesting pathogen of nematodes.</title>
        <authorList>
            <person name="Page A."/>
            <person name="Roberts M."/>
            <person name="Felix M.-A."/>
            <person name="Weir W."/>
        </authorList>
    </citation>
    <scope>NUCLEOTIDE SEQUENCE [LARGE SCALE GENOMIC DNA]</scope>
    <source>
        <strain evidence="4 5">JUb129</strain>
    </source>
</reference>
<dbReference type="OrthoDB" id="8781670at2"/>
<proteinExistence type="predicted"/>
<comment type="caution">
    <text evidence="4">The sequence shown here is derived from an EMBL/GenBank/DDBJ whole genome shotgun (WGS) entry which is preliminary data.</text>
</comment>
<evidence type="ECO:0000256" key="2">
    <source>
        <dbReference type="SAM" id="SignalP"/>
    </source>
</evidence>
<keyword evidence="1 2" id="KW-0732">Signal</keyword>
<accession>A0A3M7TJ75</accession>
<feature type="chain" id="PRO_5018054956" evidence="2">
    <location>
        <begin position="35"/>
        <end position="274"/>
    </location>
</feature>
<sequence length="274" mass="29460">MMNKKLSFKRFTLSRLLHLSMMIGLLICSSSLKSQNCSNTANIPINGQATINGVTVTTSYTGDAHSIFYSPTEFLCGNFFSGTMFSVGNTTAWSITFNFDAPVNDLVFIFGAANQGENFIFNSNGGPISIFANSNCLMGINGNQVYGATSAGGSGGFRIHGLVNYTTLTVNGVGGQLGTIMGVCSSSILSTKDSTYMENNTVNVYPTQVKDMMTISSKETLKSYKIFDESGKLILSAPLNINKKEINLSGIIPGNYIVSIETKTQTINKKIIKN</sequence>
<dbReference type="InterPro" id="IPR026444">
    <property type="entry name" value="Secre_tail"/>
</dbReference>
<feature type="domain" description="Secretion system C-terminal sorting" evidence="3">
    <location>
        <begin position="204"/>
        <end position="272"/>
    </location>
</feature>
<dbReference type="AlphaFoldDB" id="A0A3M7TJ75"/>
<evidence type="ECO:0000313" key="5">
    <source>
        <dbReference type="Proteomes" id="UP000278775"/>
    </source>
</evidence>